<protein>
    <submittedName>
        <fullName evidence="7">RNA polymerase Rpb3/Rpb11 dimerization domain-containing protein</fullName>
    </submittedName>
</protein>
<dbReference type="SUPFAM" id="SSF55257">
    <property type="entry name" value="RBP11-like subunits of RNA polymerase"/>
    <property type="match status" value="1"/>
</dbReference>
<dbReference type="InterPro" id="IPR037685">
    <property type="entry name" value="RBP11"/>
</dbReference>
<evidence type="ECO:0000256" key="5">
    <source>
        <dbReference type="ARBA" id="ARBA00025751"/>
    </source>
</evidence>
<proteinExistence type="inferred from homology"/>
<gene>
    <name evidence="7" type="ORF">BDY21DRAFT_287325</name>
</gene>
<dbReference type="GO" id="GO:0003677">
    <property type="term" value="F:DNA binding"/>
    <property type="evidence" value="ECO:0007669"/>
    <property type="project" value="InterPro"/>
</dbReference>
<dbReference type="Gene3D" id="3.30.1360.10">
    <property type="entry name" value="RNA polymerase, RBP11-like subunit"/>
    <property type="match status" value="1"/>
</dbReference>
<keyword evidence="2" id="KW-0240">DNA-directed RNA polymerase</keyword>
<keyword evidence="3" id="KW-0804">Transcription</keyword>
<evidence type="ECO:0000256" key="3">
    <source>
        <dbReference type="ARBA" id="ARBA00023163"/>
    </source>
</evidence>
<keyword evidence="4" id="KW-0539">Nucleus</keyword>
<dbReference type="InterPro" id="IPR008193">
    <property type="entry name" value="RNA_pol_Rpb11_13-16kDa_CS"/>
</dbReference>
<evidence type="ECO:0000313" key="8">
    <source>
        <dbReference type="Proteomes" id="UP000799766"/>
    </source>
</evidence>
<comment type="subcellular location">
    <subcellularLocation>
        <location evidence="1">Nucleus</location>
    </subcellularLocation>
</comment>
<dbReference type="PANTHER" id="PTHR13946:SF16">
    <property type="entry name" value="DNA-DIRECTED RNA POLYMERASE II SUBUNIT RPB11"/>
    <property type="match status" value="1"/>
</dbReference>
<evidence type="ECO:0000313" key="7">
    <source>
        <dbReference type="EMBL" id="KAF2456697.1"/>
    </source>
</evidence>
<dbReference type="HAMAP" id="MF_00261">
    <property type="entry name" value="RNApol_arch_Rpo11"/>
    <property type="match status" value="1"/>
</dbReference>
<keyword evidence="8" id="KW-1185">Reference proteome</keyword>
<dbReference type="Proteomes" id="UP000799766">
    <property type="component" value="Unassembled WGS sequence"/>
</dbReference>
<dbReference type="GO" id="GO:0005665">
    <property type="term" value="C:RNA polymerase II, core complex"/>
    <property type="evidence" value="ECO:0007669"/>
    <property type="project" value="InterPro"/>
</dbReference>
<accession>A0A6A6NYW0</accession>
<evidence type="ECO:0000256" key="4">
    <source>
        <dbReference type="ARBA" id="ARBA00023242"/>
    </source>
</evidence>
<dbReference type="InterPro" id="IPR009025">
    <property type="entry name" value="RBP11-like_dimer"/>
</dbReference>
<dbReference type="InterPro" id="IPR036603">
    <property type="entry name" value="RBP11-like"/>
</dbReference>
<evidence type="ECO:0000256" key="2">
    <source>
        <dbReference type="ARBA" id="ARBA00022478"/>
    </source>
</evidence>
<reference evidence="7" key="1">
    <citation type="journal article" date="2020" name="Stud. Mycol.">
        <title>101 Dothideomycetes genomes: a test case for predicting lifestyles and emergence of pathogens.</title>
        <authorList>
            <person name="Haridas S."/>
            <person name="Albert R."/>
            <person name="Binder M."/>
            <person name="Bloem J."/>
            <person name="Labutti K."/>
            <person name="Salamov A."/>
            <person name="Andreopoulos B."/>
            <person name="Baker S."/>
            <person name="Barry K."/>
            <person name="Bills G."/>
            <person name="Bluhm B."/>
            <person name="Cannon C."/>
            <person name="Castanera R."/>
            <person name="Culley D."/>
            <person name="Daum C."/>
            <person name="Ezra D."/>
            <person name="Gonzalez J."/>
            <person name="Henrissat B."/>
            <person name="Kuo A."/>
            <person name="Liang C."/>
            <person name="Lipzen A."/>
            <person name="Lutzoni F."/>
            <person name="Magnuson J."/>
            <person name="Mondo S."/>
            <person name="Nolan M."/>
            <person name="Ohm R."/>
            <person name="Pangilinan J."/>
            <person name="Park H.-J."/>
            <person name="Ramirez L."/>
            <person name="Alfaro M."/>
            <person name="Sun H."/>
            <person name="Tritt A."/>
            <person name="Yoshinaga Y."/>
            <person name="Zwiers L.-H."/>
            <person name="Turgeon B."/>
            <person name="Goodwin S."/>
            <person name="Spatafora J."/>
            <person name="Crous P."/>
            <person name="Grigoriev I."/>
        </authorList>
    </citation>
    <scope>NUCLEOTIDE SEQUENCE</scope>
    <source>
        <strain evidence="7">ATCC 16933</strain>
    </source>
</reference>
<dbReference type="AlphaFoldDB" id="A0A6A6NYW0"/>
<name>A0A6A6NYW0_9PEZI</name>
<dbReference type="InterPro" id="IPR022905">
    <property type="entry name" value="Rpo11-like"/>
</dbReference>
<dbReference type="GO" id="GO:0046983">
    <property type="term" value="F:protein dimerization activity"/>
    <property type="evidence" value="ECO:0007669"/>
    <property type="project" value="InterPro"/>
</dbReference>
<dbReference type="CDD" id="cd06926">
    <property type="entry name" value="RNAP_II_RPB11"/>
    <property type="match status" value="1"/>
</dbReference>
<dbReference type="EMBL" id="MU001682">
    <property type="protein sequence ID" value="KAF2456697.1"/>
    <property type="molecule type" value="Genomic_DNA"/>
</dbReference>
<dbReference type="Pfam" id="PF13656">
    <property type="entry name" value="RNA_pol_L_2"/>
    <property type="match status" value="1"/>
</dbReference>
<dbReference type="PROSITE" id="PS01154">
    <property type="entry name" value="RNA_POL_L_13KD"/>
    <property type="match status" value="1"/>
</dbReference>
<evidence type="ECO:0000259" key="6">
    <source>
        <dbReference type="Pfam" id="PF13656"/>
    </source>
</evidence>
<evidence type="ECO:0000256" key="1">
    <source>
        <dbReference type="ARBA" id="ARBA00004123"/>
    </source>
</evidence>
<feature type="domain" description="DNA-directed RNA polymerase RBP11-like dimerisation" evidence="6">
    <location>
        <begin position="31"/>
        <end position="103"/>
    </location>
</feature>
<organism evidence="7 8">
    <name type="scientific">Lineolata rhizophorae</name>
    <dbReference type="NCBI Taxonomy" id="578093"/>
    <lineage>
        <taxon>Eukaryota</taxon>
        <taxon>Fungi</taxon>
        <taxon>Dikarya</taxon>
        <taxon>Ascomycota</taxon>
        <taxon>Pezizomycotina</taxon>
        <taxon>Dothideomycetes</taxon>
        <taxon>Dothideomycetes incertae sedis</taxon>
        <taxon>Lineolatales</taxon>
        <taxon>Lineolataceae</taxon>
        <taxon>Lineolata</taxon>
    </lineage>
</organism>
<dbReference type="GO" id="GO:0006366">
    <property type="term" value="P:transcription by RNA polymerase II"/>
    <property type="evidence" value="ECO:0007669"/>
    <property type="project" value="InterPro"/>
</dbReference>
<dbReference type="PANTHER" id="PTHR13946">
    <property type="entry name" value="DNA-DIRECTED RNA POLYMERASE I,II,III"/>
    <property type="match status" value="1"/>
</dbReference>
<dbReference type="GO" id="GO:0003899">
    <property type="term" value="F:DNA-directed RNA polymerase activity"/>
    <property type="evidence" value="ECO:0007669"/>
    <property type="project" value="InterPro"/>
</dbReference>
<sequence length="121" mass="14226">MSCTSRFELFLLGEGEKKVSWKWDTRVQDTAIFTFNKEDHTLGNLLSKRLHKYPEVIYSAYKLAHPLIAQFELRVTTDGSFSPKQVVVKCCHDLVQDLDRFSREFTKEWELKKIANNAERK</sequence>
<comment type="similarity">
    <text evidence="5">Belongs to the archaeal Rpo11/eukaryotic RPB11/RPC19 RNA polymerase subunit family.</text>
</comment>
<dbReference type="OrthoDB" id="10248581at2759"/>